<dbReference type="Proteomes" id="UP001596432">
    <property type="component" value="Unassembled WGS sequence"/>
</dbReference>
<comment type="caution">
    <text evidence="1">The sequence shown here is derived from an EMBL/GenBank/DDBJ whole genome shotgun (WGS) entry which is preliminary data.</text>
</comment>
<gene>
    <name evidence="1" type="ORF">ACFQMA_18340</name>
</gene>
<protein>
    <submittedName>
        <fullName evidence="1">Uncharacterized protein</fullName>
    </submittedName>
</protein>
<evidence type="ECO:0000313" key="1">
    <source>
        <dbReference type="EMBL" id="MFC7141783.1"/>
    </source>
</evidence>
<dbReference type="AlphaFoldDB" id="A0ABD5Y331"/>
<sequence length="109" mass="11730">MGVRPPSNDVDEEPDVVEFGIAALDARVDGADLEFPVSASELESRLGDTAVPYDAAGNEMSVGEALVETDRQSFDSKADLLNALHPVFERKRQAASTSLLKQIRGLVPF</sequence>
<dbReference type="EMBL" id="JBHTAS010000001">
    <property type="protein sequence ID" value="MFC7141783.1"/>
    <property type="molecule type" value="Genomic_DNA"/>
</dbReference>
<proteinExistence type="predicted"/>
<keyword evidence="2" id="KW-1185">Reference proteome</keyword>
<dbReference type="GeneID" id="78822106"/>
<reference evidence="1 2" key="1">
    <citation type="journal article" date="2019" name="Int. J. Syst. Evol. Microbiol.">
        <title>The Global Catalogue of Microorganisms (GCM) 10K type strain sequencing project: providing services to taxonomists for standard genome sequencing and annotation.</title>
        <authorList>
            <consortium name="The Broad Institute Genomics Platform"/>
            <consortium name="The Broad Institute Genome Sequencing Center for Infectious Disease"/>
            <person name="Wu L."/>
            <person name="Ma J."/>
        </authorList>
    </citation>
    <scope>NUCLEOTIDE SEQUENCE [LARGE SCALE GENOMIC DNA]</scope>
    <source>
        <strain evidence="1 2">XZYJT29</strain>
    </source>
</reference>
<dbReference type="Pfam" id="PF19102">
    <property type="entry name" value="DUF5789"/>
    <property type="match status" value="1"/>
</dbReference>
<dbReference type="InterPro" id="IPR043899">
    <property type="entry name" value="DUF5789"/>
</dbReference>
<accession>A0ABD5Y331</accession>
<name>A0ABD5Y331_9EURY</name>
<dbReference type="RefSeq" id="WP_274322861.1">
    <property type="nucleotide sequence ID" value="NZ_CP118158.1"/>
</dbReference>
<organism evidence="1 2">
    <name type="scientific">Halosimplex aquaticum</name>
    <dbReference type="NCBI Taxonomy" id="3026162"/>
    <lineage>
        <taxon>Archaea</taxon>
        <taxon>Methanobacteriati</taxon>
        <taxon>Methanobacteriota</taxon>
        <taxon>Stenosarchaea group</taxon>
        <taxon>Halobacteria</taxon>
        <taxon>Halobacteriales</taxon>
        <taxon>Haloarculaceae</taxon>
        <taxon>Halosimplex</taxon>
    </lineage>
</organism>
<evidence type="ECO:0000313" key="2">
    <source>
        <dbReference type="Proteomes" id="UP001596432"/>
    </source>
</evidence>